<dbReference type="EMBL" id="CP008944">
    <property type="protein sequence ID" value="AIG64640.1"/>
    <property type="molecule type" value="Genomic_DNA"/>
</dbReference>
<gene>
    <name evidence="1" type="ORF">CATYP_08765</name>
</gene>
<keyword evidence="2" id="KW-1185">Reference proteome</keyword>
<evidence type="ECO:0000313" key="1">
    <source>
        <dbReference type="EMBL" id="AIG64640.1"/>
    </source>
</evidence>
<evidence type="ECO:0000313" key="2">
    <source>
        <dbReference type="Proteomes" id="UP000028504"/>
    </source>
</evidence>
<protein>
    <recommendedName>
        <fullName evidence="3">DUF2993 domain-containing protein</fullName>
    </recommendedName>
</protein>
<dbReference type="Proteomes" id="UP000028504">
    <property type="component" value="Chromosome"/>
</dbReference>
<evidence type="ECO:0008006" key="3">
    <source>
        <dbReference type="Google" id="ProtNLM"/>
    </source>
</evidence>
<dbReference type="Pfam" id="PF11209">
    <property type="entry name" value="LmeA"/>
    <property type="match status" value="1"/>
</dbReference>
<dbReference type="InterPro" id="IPR021373">
    <property type="entry name" value="DUF2993"/>
</dbReference>
<proteinExistence type="predicted"/>
<organism evidence="1 2">
    <name type="scientific">Corynebacterium atypicum</name>
    <dbReference type="NCBI Taxonomy" id="191610"/>
    <lineage>
        <taxon>Bacteria</taxon>
        <taxon>Bacillati</taxon>
        <taxon>Actinomycetota</taxon>
        <taxon>Actinomycetes</taxon>
        <taxon>Mycobacteriales</taxon>
        <taxon>Corynebacteriaceae</taxon>
        <taxon>Corynebacterium</taxon>
    </lineage>
</organism>
<dbReference type="RefSeq" id="WP_038606594.1">
    <property type="nucleotide sequence ID" value="NZ_CP008944.1"/>
</dbReference>
<reference evidence="1 2" key="1">
    <citation type="submission" date="2014-07" db="EMBL/GenBank/DDBJ databases">
        <title>Complete genome sequence of Corynebacterium atypicum DSM 44849: identifiction of the mycolic acid biosynthesis genes.</title>
        <authorList>
            <person name="Tippelt A."/>
            <person name="Mollmann S."/>
            <person name="Albersmeier A."/>
            <person name="Jaenicke S."/>
            <person name="Ruckert C."/>
            <person name="Tauch A."/>
        </authorList>
    </citation>
    <scope>NUCLEOTIDE SEQUENCE [LARGE SCALE GENOMIC DNA]</scope>
    <source>
        <strain evidence="1 2">R2070</strain>
    </source>
</reference>
<accession>A0ABN4DE98</accession>
<sequence length="260" mass="26887">MHISRKLAGAGLGLAAVLGCGVLVDAAVAARAEAAVARAVAAESNLEMEPRVSIGSVPYLLAALTGEISGMSVTALDVDTPGFGLVNASTQLSGLEVTREQVFSGDLTGAAAELSTQHVNLDAVAVGEQLGMKDLDISHPYDISPTGGAAAEVQLTGTPEGFAEPVTVLATLRLDGSEMSMAPYRITGAPEGQVETARRAFSWRLDTRVLPLDSRVEAVSVVGGSLRFEAQRRNITVELSDLAPLESSESSDFDATDYGS</sequence>
<dbReference type="PROSITE" id="PS51257">
    <property type="entry name" value="PROKAR_LIPOPROTEIN"/>
    <property type="match status" value="1"/>
</dbReference>
<name>A0ABN4DE98_9CORY</name>